<accession>A0A1N6A0U4</accession>
<gene>
    <name evidence="1" type="ORF">SAMN04489832_4731</name>
</gene>
<evidence type="ECO:0000313" key="1">
    <source>
        <dbReference type="EMBL" id="SIN27624.1"/>
    </source>
</evidence>
<evidence type="ECO:0000313" key="2">
    <source>
        <dbReference type="Proteomes" id="UP000185124"/>
    </source>
</evidence>
<name>A0A1N6A0U4_9ACTN</name>
<organism evidence="1 2">
    <name type="scientific">Micromonospora cremea</name>
    <dbReference type="NCBI Taxonomy" id="709881"/>
    <lineage>
        <taxon>Bacteria</taxon>
        <taxon>Bacillati</taxon>
        <taxon>Actinomycetota</taxon>
        <taxon>Actinomycetes</taxon>
        <taxon>Micromonosporales</taxon>
        <taxon>Micromonosporaceae</taxon>
        <taxon>Micromonospora</taxon>
    </lineage>
</organism>
<protein>
    <submittedName>
        <fullName evidence="1">Uncharacterized protein</fullName>
    </submittedName>
</protein>
<dbReference type="AlphaFoldDB" id="A0A1N6A0U4"/>
<reference evidence="2" key="1">
    <citation type="submission" date="2016-12" db="EMBL/GenBank/DDBJ databases">
        <authorList>
            <person name="Varghese N."/>
            <person name="Submissions S."/>
        </authorList>
    </citation>
    <scope>NUCLEOTIDE SEQUENCE [LARGE SCALE GENOMIC DNA]</scope>
    <source>
        <strain evidence="2">DSM 45599</strain>
    </source>
</reference>
<proteinExistence type="predicted"/>
<keyword evidence="2" id="KW-1185">Reference proteome</keyword>
<dbReference type="Proteomes" id="UP000185124">
    <property type="component" value="Unassembled WGS sequence"/>
</dbReference>
<sequence>MPRTLVATAPVSARLAAGPCLALMGLIARFVDLWSASLSPCLLSPRRLRVTRLALRPRRALGLA</sequence>
<dbReference type="EMBL" id="FSQT01000002">
    <property type="protein sequence ID" value="SIN27624.1"/>
    <property type="molecule type" value="Genomic_DNA"/>
</dbReference>